<dbReference type="OrthoDB" id="2802145at2759"/>
<gene>
    <name evidence="2" type="ORF">EUX98_g48</name>
</gene>
<feature type="region of interest" description="Disordered" evidence="1">
    <location>
        <begin position="106"/>
        <end position="127"/>
    </location>
</feature>
<evidence type="ECO:0000313" key="2">
    <source>
        <dbReference type="EMBL" id="THH34166.1"/>
    </source>
</evidence>
<organism evidence="2 3">
    <name type="scientific">Antrodiella citrinella</name>
    <dbReference type="NCBI Taxonomy" id="2447956"/>
    <lineage>
        <taxon>Eukaryota</taxon>
        <taxon>Fungi</taxon>
        <taxon>Dikarya</taxon>
        <taxon>Basidiomycota</taxon>
        <taxon>Agaricomycotina</taxon>
        <taxon>Agaricomycetes</taxon>
        <taxon>Polyporales</taxon>
        <taxon>Steccherinaceae</taxon>
        <taxon>Antrodiella</taxon>
    </lineage>
</organism>
<evidence type="ECO:0000313" key="3">
    <source>
        <dbReference type="Proteomes" id="UP000308730"/>
    </source>
</evidence>
<accession>A0A4S4N519</accession>
<protein>
    <submittedName>
        <fullName evidence="2">Uncharacterized protein</fullName>
    </submittedName>
</protein>
<comment type="caution">
    <text evidence="2">The sequence shown here is derived from an EMBL/GenBank/DDBJ whole genome shotgun (WGS) entry which is preliminary data.</text>
</comment>
<feature type="compositionally biased region" description="Basic and acidic residues" evidence="1">
    <location>
        <begin position="118"/>
        <end position="127"/>
    </location>
</feature>
<dbReference type="EMBL" id="SGPM01000001">
    <property type="protein sequence ID" value="THH34166.1"/>
    <property type="molecule type" value="Genomic_DNA"/>
</dbReference>
<dbReference type="Proteomes" id="UP000308730">
    <property type="component" value="Unassembled WGS sequence"/>
</dbReference>
<feature type="compositionally biased region" description="Polar residues" evidence="1">
    <location>
        <begin position="107"/>
        <end position="116"/>
    </location>
</feature>
<feature type="compositionally biased region" description="Low complexity" evidence="1">
    <location>
        <begin position="9"/>
        <end position="20"/>
    </location>
</feature>
<proteinExistence type="predicted"/>
<dbReference type="AlphaFoldDB" id="A0A4S4N519"/>
<keyword evidence="3" id="KW-1185">Reference proteome</keyword>
<reference evidence="2 3" key="1">
    <citation type="submission" date="2019-02" db="EMBL/GenBank/DDBJ databases">
        <title>Genome sequencing of the rare red list fungi Antrodiella citrinella (Flaviporus citrinellus).</title>
        <authorList>
            <person name="Buettner E."/>
            <person name="Kellner H."/>
        </authorList>
    </citation>
    <scope>NUCLEOTIDE SEQUENCE [LARGE SCALE GENOMIC DNA]</scope>
    <source>
        <strain evidence="2 3">DSM 108506</strain>
    </source>
</reference>
<feature type="region of interest" description="Disordered" evidence="1">
    <location>
        <begin position="1"/>
        <end position="59"/>
    </location>
</feature>
<evidence type="ECO:0000256" key="1">
    <source>
        <dbReference type="SAM" id="MobiDB-lite"/>
    </source>
</evidence>
<name>A0A4S4N519_9APHY</name>
<sequence length="155" mass="16653">MRSNSEAKSGGVTTSVSGVSFDMLTSGDGPGLSATTRDGSHPTPPAHSDDERTSGCAEYEPDLVLDRMSFATTDLQSTPVSSMDLSFATPSPQALDLAPAHPIGITMSPNTSSSTFADDERVVDHDEREEEREFMRTLGLEFDEIVRRVRDGDTP</sequence>